<dbReference type="InterPro" id="IPR018060">
    <property type="entry name" value="HTH_AraC"/>
</dbReference>
<evidence type="ECO:0000256" key="3">
    <source>
        <dbReference type="ARBA" id="ARBA00023163"/>
    </source>
</evidence>
<dbReference type="SUPFAM" id="SSF46689">
    <property type="entry name" value="Homeodomain-like"/>
    <property type="match status" value="1"/>
</dbReference>
<dbReference type="PROSITE" id="PS01124">
    <property type="entry name" value="HTH_ARAC_FAMILY_2"/>
    <property type="match status" value="1"/>
</dbReference>
<proteinExistence type="predicted"/>
<dbReference type="GO" id="GO:0003700">
    <property type="term" value="F:DNA-binding transcription factor activity"/>
    <property type="evidence" value="ECO:0007669"/>
    <property type="project" value="InterPro"/>
</dbReference>
<comment type="caution">
    <text evidence="5">The sequence shown here is derived from an EMBL/GenBank/DDBJ whole genome shotgun (WGS) entry which is preliminary data.</text>
</comment>
<dbReference type="InterPro" id="IPR009057">
    <property type="entry name" value="Homeodomain-like_sf"/>
</dbReference>
<protein>
    <submittedName>
        <fullName evidence="5">Exoenzyme S synthesis regulatory protein ExsA</fullName>
    </submittedName>
</protein>
<dbReference type="GO" id="GO:0043565">
    <property type="term" value="F:sequence-specific DNA binding"/>
    <property type="evidence" value="ECO:0007669"/>
    <property type="project" value="InterPro"/>
</dbReference>
<dbReference type="Pfam" id="PF12833">
    <property type="entry name" value="HTH_18"/>
    <property type="match status" value="1"/>
</dbReference>
<dbReference type="SMART" id="SM00342">
    <property type="entry name" value="HTH_ARAC"/>
    <property type="match status" value="1"/>
</dbReference>
<dbReference type="Gene3D" id="1.10.10.60">
    <property type="entry name" value="Homeodomain-like"/>
    <property type="match status" value="2"/>
</dbReference>
<dbReference type="AlphaFoldDB" id="A0A9E2BI19"/>
<keyword evidence="3" id="KW-0804">Transcription</keyword>
<name>A0A9E2BI19_PSYF1</name>
<gene>
    <name evidence="5" type="primary">exsA</name>
    <name evidence="5" type="ORF">DDT42_01864</name>
</gene>
<dbReference type="PANTHER" id="PTHR46796">
    <property type="entry name" value="HTH-TYPE TRANSCRIPTIONAL ACTIVATOR RHAS-RELATED"/>
    <property type="match status" value="1"/>
</dbReference>
<evidence type="ECO:0000256" key="2">
    <source>
        <dbReference type="ARBA" id="ARBA00023125"/>
    </source>
</evidence>
<evidence type="ECO:0000313" key="5">
    <source>
        <dbReference type="EMBL" id="MBT9145985.1"/>
    </source>
</evidence>
<reference evidence="5 6" key="1">
    <citation type="journal article" date="2021" name="bioRxiv">
        <title>Unique metabolic strategies in Hadean analogues reveal hints for primordial physiology.</title>
        <authorList>
            <person name="Nobu M.K."/>
            <person name="Nakai R."/>
            <person name="Tamazawa S."/>
            <person name="Mori H."/>
            <person name="Toyoda A."/>
            <person name="Ijiri A."/>
            <person name="Suzuki S."/>
            <person name="Kurokawa K."/>
            <person name="Kamagata Y."/>
            <person name="Tamaki H."/>
        </authorList>
    </citation>
    <scope>NUCLEOTIDE SEQUENCE [LARGE SCALE GENOMIC DNA]</scope>
    <source>
        <strain evidence="5">BS525</strain>
    </source>
</reference>
<feature type="domain" description="HTH araC/xylS-type" evidence="4">
    <location>
        <begin position="1"/>
        <end position="82"/>
    </location>
</feature>
<dbReference type="InterPro" id="IPR050204">
    <property type="entry name" value="AraC_XylS_family_regulators"/>
</dbReference>
<keyword evidence="1" id="KW-0805">Transcription regulation</keyword>
<sequence length="84" mass="9534">MELAELSGRSLATFKRDFQIEFACSPSKWLQLRRLQFAKELLLSSNHKITEIALEAGFESASHFSRVYKAQFGHSTSVALSRID</sequence>
<evidence type="ECO:0000256" key="1">
    <source>
        <dbReference type="ARBA" id="ARBA00023015"/>
    </source>
</evidence>
<keyword evidence="2" id="KW-0238">DNA-binding</keyword>
<evidence type="ECO:0000259" key="4">
    <source>
        <dbReference type="PROSITE" id="PS01124"/>
    </source>
</evidence>
<organism evidence="5 6">
    <name type="scientific">Psychracetigena formicireducens</name>
    <dbReference type="NCBI Taxonomy" id="2986056"/>
    <lineage>
        <taxon>Bacteria</taxon>
        <taxon>Bacillati</taxon>
        <taxon>Candidatus Lithacetigenota</taxon>
        <taxon>Candidatus Psychracetigena</taxon>
    </lineage>
</organism>
<dbReference type="EMBL" id="QLTW01000253">
    <property type="protein sequence ID" value="MBT9145985.1"/>
    <property type="molecule type" value="Genomic_DNA"/>
</dbReference>
<evidence type="ECO:0000313" key="6">
    <source>
        <dbReference type="Proteomes" id="UP000811545"/>
    </source>
</evidence>
<dbReference type="Proteomes" id="UP000811545">
    <property type="component" value="Unassembled WGS sequence"/>
</dbReference>
<accession>A0A9E2BI19</accession>